<name>A0ABX0AL66_9GAMM</name>
<sequence>MLKNSLRIFLINGRCGMRSAKVNDIWRHVSEIEKYKTRIVDIAINNLSGFEDINITPQSAITAICGKNGVGKTTLLKFIYNAIKNQKKYLPEDRFGNYDFIINLNYNNNYITLTEKSGHKLDNVYYLEPSQECSRILEYIRKTRNFNEIIEGEGENIAFNDDRVKPEIERIIGKQYKKIVFREITGVIEDDYTFPYFEIELSNDIKYSNVDMGMGEFSVFYILWFIRNCERNSIIFIEEPENFISANTQTYLMDRIAEQANSNKLWVMLSTHSEHILSKISVDNTKVLQKRISDITHLVEPRYREKYLTALGLTPQLDGVIFVEDNFSAEFLNFLLSKFAPAFLKSHKILPIRCDSNIEKIVLHYEPLRKFSISYIGIFDADQQKKISKYIGKNIYVGALPGKKACPPEVLVWGILVDKLENIASQLQIDLDSIQCSVVHNNTENYHDRYLNISKELNIPIAVLLRAIFDQWVKDEVNSKLSHLFILSLINYNKKHTSRINKVSGDRIYLNIEGEDIYLEKDKVIMPPECSLVIGMNVKFGLYFDSNGFVAEITAG</sequence>
<keyword evidence="3" id="KW-1185">Reference proteome</keyword>
<dbReference type="PANTHER" id="PTHR43581">
    <property type="entry name" value="ATP/GTP PHOSPHATASE"/>
    <property type="match status" value="1"/>
</dbReference>
<dbReference type="SUPFAM" id="SSF52540">
    <property type="entry name" value="P-loop containing nucleoside triphosphate hydrolases"/>
    <property type="match status" value="1"/>
</dbReference>
<organism evidence="2 3">
    <name type="scientific">Photorhabdus bodei</name>
    <dbReference type="NCBI Taxonomy" id="2029681"/>
    <lineage>
        <taxon>Bacteria</taxon>
        <taxon>Pseudomonadati</taxon>
        <taxon>Pseudomonadota</taxon>
        <taxon>Gammaproteobacteria</taxon>
        <taxon>Enterobacterales</taxon>
        <taxon>Morganellaceae</taxon>
        <taxon>Photorhabdus</taxon>
    </lineage>
</organism>
<evidence type="ECO:0000313" key="2">
    <source>
        <dbReference type="EMBL" id="NDL02964.1"/>
    </source>
</evidence>
<dbReference type="Pfam" id="PF13175">
    <property type="entry name" value="AAA_15"/>
    <property type="match status" value="1"/>
</dbReference>
<evidence type="ECO:0000313" key="3">
    <source>
        <dbReference type="Proteomes" id="UP000466619"/>
    </source>
</evidence>
<dbReference type="EMBL" id="WSFC01000010">
    <property type="protein sequence ID" value="NDL02964.1"/>
    <property type="molecule type" value="Genomic_DNA"/>
</dbReference>
<proteinExistence type="predicted"/>
<feature type="domain" description="Endonuclease GajA/Old nuclease/RecF-like AAA" evidence="1">
    <location>
        <begin position="165"/>
        <end position="276"/>
    </location>
</feature>
<comment type="caution">
    <text evidence="2">The sequence shown here is derived from an EMBL/GenBank/DDBJ whole genome shotgun (WGS) entry which is preliminary data.</text>
</comment>
<dbReference type="PANTHER" id="PTHR43581:SF2">
    <property type="entry name" value="EXCINUCLEASE ATPASE SUBUNIT"/>
    <property type="match status" value="1"/>
</dbReference>
<protein>
    <submittedName>
        <fullName evidence="2">AAA family ATPase</fullName>
    </submittedName>
</protein>
<dbReference type="InterPro" id="IPR041685">
    <property type="entry name" value="AAA_GajA/Old/RecF-like"/>
</dbReference>
<dbReference type="Gene3D" id="3.40.50.300">
    <property type="entry name" value="P-loop containing nucleotide triphosphate hydrolases"/>
    <property type="match status" value="1"/>
</dbReference>
<evidence type="ECO:0000259" key="1">
    <source>
        <dbReference type="Pfam" id="PF13175"/>
    </source>
</evidence>
<gene>
    <name evidence="2" type="ORF">GPY48_06750</name>
</gene>
<dbReference type="Proteomes" id="UP000466619">
    <property type="component" value="Unassembled WGS sequence"/>
</dbReference>
<reference evidence="2 3" key="1">
    <citation type="submission" date="2019-12" db="EMBL/GenBank/DDBJ databases">
        <title>Engineering Photorhabdus to improve their lethality against agricultural pests.</title>
        <authorList>
            <person name="Machado R.A.R."/>
        </authorList>
    </citation>
    <scope>NUCLEOTIDE SEQUENCE [LARGE SCALE GENOMIC DNA]</scope>
    <source>
        <strain evidence="2 3">M-CN4</strain>
    </source>
</reference>
<dbReference type="InterPro" id="IPR027417">
    <property type="entry name" value="P-loop_NTPase"/>
</dbReference>
<dbReference type="InterPro" id="IPR051396">
    <property type="entry name" value="Bact_Antivir_Def_Nuclease"/>
</dbReference>
<accession>A0ABX0AL66</accession>